<dbReference type="AlphaFoldDB" id="A0A561QNP3"/>
<organism evidence="2 3">
    <name type="scientific">Neorhizobium alkalisoli</name>
    <dbReference type="NCBI Taxonomy" id="528178"/>
    <lineage>
        <taxon>Bacteria</taxon>
        <taxon>Pseudomonadati</taxon>
        <taxon>Pseudomonadota</taxon>
        <taxon>Alphaproteobacteria</taxon>
        <taxon>Hyphomicrobiales</taxon>
        <taxon>Rhizobiaceae</taxon>
        <taxon>Rhizobium/Agrobacterium group</taxon>
        <taxon>Neorhizobium</taxon>
    </lineage>
</organism>
<sequence length="117" mass="13286">MTATIQELWTIYADAWRDVSPEERQRLLDACLVDDVTFTSPDNNDQGIANFIPVLEKFQKTFPGAYFETTDLIVQNNQSLATWAMTDRAGTVLLNGHSYARYGEQGRIVHLAGFWQV</sequence>
<feature type="domain" description="SnoaL-like" evidence="1">
    <location>
        <begin position="26"/>
        <end position="110"/>
    </location>
</feature>
<dbReference type="InterPro" id="IPR037401">
    <property type="entry name" value="SnoaL-like"/>
</dbReference>
<evidence type="ECO:0000259" key="1">
    <source>
        <dbReference type="Pfam" id="PF12680"/>
    </source>
</evidence>
<evidence type="ECO:0000313" key="3">
    <source>
        <dbReference type="Proteomes" id="UP000320653"/>
    </source>
</evidence>
<accession>A0A561QNP3</accession>
<protein>
    <submittedName>
        <fullName evidence="2">SnoaL-like protein</fullName>
    </submittedName>
</protein>
<dbReference type="Gene3D" id="3.10.450.50">
    <property type="match status" value="1"/>
</dbReference>
<reference evidence="2 3" key="1">
    <citation type="submission" date="2019-06" db="EMBL/GenBank/DDBJ databases">
        <title>Sorghum-associated microbial communities from plants grown in Nebraska, USA.</title>
        <authorList>
            <person name="Schachtman D."/>
        </authorList>
    </citation>
    <scope>NUCLEOTIDE SEQUENCE [LARGE SCALE GENOMIC DNA]</scope>
    <source>
        <strain evidence="2 3">1225</strain>
    </source>
</reference>
<keyword evidence="3" id="KW-1185">Reference proteome</keyword>
<dbReference type="OrthoDB" id="9808719at2"/>
<dbReference type="InterPro" id="IPR032710">
    <property type="entry name" value="NTF2-like_dom_sf"/>
</dbReference>
<dbReference type="Pfam" id="PF12680">
    <property type="entry name" value="SnoaL_2"/>
    <property type="match status" value="1"/>
</dbReference>
<comment type="caution">
    <text evidence="2">The sequence shown here is derived from an EMBL/GenBank/DDBJ whole genome shotgun (WGS) entry which is preliminary data.</text>
</comment>
<dbReference type="Proteomes" id="UP000320653">
    <property type="component" value="Unassembled WGS sequence"/>
</dbReference>
<evidence type="ECO:0000313" key="2">
    <source>
        <dbReference type="EMBL" id="TWF51998.1"/>
    </source>
</evidence>
<name>A0A561QNP3_9HYPH</name>
<dbReference type="EMBL" id="VIWP01000005">
    <property type="protein sequence ID" value="TWF51998.1"/>
    <property type="molecule type" value="Genomic_DNA"/>
</dbReference>
<proteinExistence type="predicted"/>
<gene>
    <name evidence="2" type="ORF">FHW37_10596</name>
</gene>
<dbReference type="RefSeq" id="WP_145639519.1">
    <property type="nucleotide sequence ID" value="NZ_VIWP01000005.1"/>
</dbReference>
<dbReference type="SUPFAM" id="SSF54427">
    <property type="entry name" value="NTF2-like"/>
    <property type="match status" value="1"/>
</dbReference>